<dbReference type="PRINTS" id="PR00344">
    <property type="entry name" value="BCTRLSENSOR"/>
</dbReference>
<comment type="catalytic activity">
    <reaction evidence="1">
        <text>ATP + protein L-histidine = ADP + protein N-phospho-L-histidine.</text>
        <dbReference type="EC" id="2.7.13.3"/>
    </reaction>
</comment>
<dbReference type="PANTHER" id="PTHR43065">
    <property type="entry name" value="SENSOR HISTIDINE KINASE"/>
    <property type="match status" value="1"/>
</dbReference>
<keyword evidence="7" id="KW-1185">Reference proteome</keyword>
<evidence type="ECO:0000256" key="3">
    <source>
        <dbReference type="ARBA" id="ARBA00022553"/>
    </source>
</evidence>
<accession>A0ABQ2WP12</accession>
<dbReference type="EMBL" id="BMYR01000006">
    <property type="protein sequence ID" value="GGW61023.1"/>
    <property type="molecule type" value="Genomic_DNA"/>
</dbReference>
<feature type="domain" description="Histidine kinase" evidence="5">
    <location>
        <begin position="69"/>
        <end position="290"/>
    </location>
</feature>
<dbReference type="Pfam" id="PF00512">
    <property type="entry name" value="HisKA"/>
    <property type="match status" value="1"/>
</dbReference>
<dbReference type="SUPFAM" id="SSF47384">
    <property type="entry name" value="Homodimeric domain of signal transducing histidine kinase"/>
    <property type="match status" value="1"/>
</dbReference>
<dbReference type="PANTHER" id="PTHR43065:SF50">
    <property type="entry name" value="HISTIDINE KINASE"/>
    <property type="match status" value="1"/>
</dbReference>
<dbReference type="Proteomes" id="UP000634667">
    <property type="component" value="Unassembled WGS sequence"/>
</dbReference>
<reference evidence="7" key="1">
    <citation type="journal article" date="2019" name="Int. J. Syst. Evol. Microbiol.">
        <title>The Global Catalogue of Microorganisms (GCM) 10K type strain sequencing project: providing services to taxonomists for standard genome sequencing and annotation.</title>
        <authorList>
            <consortium name="The Broad Institute Genomics Platform"/>
            <consortium name="The Broad Institute Genome Sequencing Center for Infectious Disease"/>
            <person name="Wu L."/>
            <person name="Ma J."/>
        </authorList>
    </citation>
    <scope>NUCLEOTIDE SEQUENCE [LARGE SCALE GENOMIC DNA]</scope>
    <source>
        <strain evidence="7">KCTC 23723</strain>
    </source>
</reference>
<dbReference type="SUPFAM" id="SSF55874">
    <property type="entry name" value="ATPase domain of HSP90 chaperone/DNA topoisomerase II/histidine kinase"/>
    <property type="match status" value="1"/>
</dbReference>
<comment type="caution">
    <text evidence="6">The sequence shown here is derived from an EMBL/GenBank/DDBJ whole genome shotgun (WGS) entry which is preliminary data.</text>
</comment>
<organism evidence="6 7">
    <name type="scientific">Alishewanella tabrizica</name>
    <dbReference type="NCBI Taxonomy" id="671278"/>
    <lineage>
        <taxon>Bacteria</taxon>
        <taxon>Pseudomonadati</taxon>
        <taxon>Pseudomonadota</taxon>
        <taxon>Gammaproteobacteria</taxon>
        <taxon>Alteromonadales</taxon>
        <taxon>Alteromonadaceae</taxon>
        <taxon>Alishewanella</taxon>
    </lineage>
</organism>
<feature type="coiled-coil region" evidence="4">
    <location>
        <begin position="30"/>
        <end position="60"/>
    </location>
</feature>
<keyword evidence="6" id="KW-0418">Kinase</keyword>
<gene>
    <name evidence="6" type="ORF">GCM10008111_16470</name>
</gene>
<dbReference type="InterPro" id="IPR005467">
    <property type="entry name" value="His_kinase_dom"/>
</dbReference>
<dbReference type="PROSITE" id="PS50109">
    <property type="entry name" value="HIS_KIN"/>
    <property type="match status" value="1"/>
</dbReference>
<dbReference type="SMART" id="SM00387">
    <property type="entry name" value="HATPase_c"/>
    <property type="match status" value="1"/>
</dbReference>
<evidence type="ECO:0000313" key="7">
    <source>
        <dbReference type="Proteomes" id="UP000634667"/>
    </source>
</evidence>
<dbReference type="Gene3D" id="1.10.287.130">
    <property type="match status" value="1"/>
</dbReference>
<keyword evidence="4" id="KW-0175">Coiled coil</keyword>
<keyword evidence="6" id="KW-0808">Transferase</keyword>
<dbReference type="SMART" id="SM00388">
    <property type="entry name" value="HisKA"/>
    <property type="match status" value="1"/>
</dbReference>
<evidence type="ECO:0000256" key="4">
    <source>
        <dbReference type="SAM" id="Coils"/>
    </source>
</evidence>
<keyword evidence="3" id="KW-0597">Phosphoprotein</keyword>
<dbReference type="InterPro" id="IPR036097">
    <property type="entry name" value="HisK_dim/P_sf"/>
</dbReference>
<dbReference type="Gene3D" id="3.30.565.10">
    <property type="entry name" value="Histidine kinase-like ATPase, C-terminal domain"/>
    <property type="match status" value="1"/>
</dbReference>
<dbReference type="InterPro" id="IPR003594">
    <property type="entry name" value="HATPase_dom"/>
</dbReference>
<dbReference type="CDD" id="cd00082">
    <property type="entry name" value="HisKA"/>
    <property type="match status" value="1"/>
</dbReference>
<name>A0ABQ2WP12_9ALTE</name>
<dbReference type="EC" id="2.7.13.3" evidence="2"/>
<dbReference type="InterPro" id="IPR003661">
    <property type="entry name" value="HisK_dim/P_dom"/>
</dbReference>
<dbReference type="Pfam" id="PF02518">
    <property type="entry name" value="HATPase_c"/>
    <property type="match status" value="1"/>
</dbReference>
<dbReference type="GO" id="GO:0016301">
    <property type="term" value="F:kinase activity"/>
    <property type="evidence" value="ECO:0007669"/>
    <property type="project" value="UniProtKB-KW"/>
</dbReference>
<proteinExistence type="predicted"/>
<dbReference type="InterPro" id="IPR004358">
    <property type="entry name" value="Sig_transdc_His_kin-like_C"/>
</dbReference>
<sequence length="290" mass="32490">MTEQFGPYYDAYLREKKARREIEQLLEDSTRQLYEKNQLLEQQLAQIKSQQNTLLQHEKLSTLGTLAAGLAHEINNPLAFIISNLNTLSYYTNELISTCGDKANPSIVHDTYEIVDEMTKGSLRIKDIVGNLLFFSQNETDHPQQINLTKAIELAIIMLKAELSGINVQLDIAAEHEVFFNPSELSVVLVNLILNAIEACEKNEDEPLLKIKSHLANKHLHIMFIDNGCGMSDETQQKIFHPFFTTKTVGQGTGMGLPMTLKMTTKHNGDIQVTSILGQGTTVTLILPIP</sequence>
<protein>
    <recommendedName>
        <fullName evidence="2">histidine kinase</fullName>
        <ecNumber evidence="2">2.7.13.3</ecNumber>
    </recommendedName>
</protein>
<evidence type="ECO:0000256" key="1">
    <source>
        <dbReference type="ARBA" id="ARBA00000085"/>
    </source>
</evidence>
<dbReference type="InterPro" id="IPR036890">
    <property type="entry name" value="HATPase_C_sf"/>
</dbReference>
<evidence type="ECO:0000259" key="5">
    <source>
        <dbReference type="PROSITE" id="PS50109"/>
    </source>
</evidence>
<evidence type="ECO:0000256" key="2">
    <source>
        <dbReference type="ARBA" id="ARBA00012438"/>
    </source>
</evidence>
<dbReference type="RefSeq" id="WP_189482371.1">
    <property type="nucleotide sequence ID" value="NZ_BMYR01000006.1"/>
</dbReference>
<evidence type="ECO:0000313" key="6">
    <source>
        <dbReference type="EMBL" id="GGW61023.1"/>
    </source>
</evidence>